<dbReference type="GO" id="GO:0005975">
    <property type="term" value="P:carbohydrate metabolic process"/>
    <property type="evidence" value="ECO:0007669"/>
    <property type="project" value="InterPro"/>
</dbReference>
<feature type="binding site" evidence="14">
    <location>
        <position position="292"/>
    </location>
    <ligand>
        <name>Mg(2+)</name>
        <dbReference type="ChEBI" id="CHEBI:18420"/>
    </ligand>
</feature>
<dbReference type="AlphaFoldDB" id="A0A7J6NX72"/>
<evidence type="ECO:0000256" key="11">
    <source>
        <dbReference type="PIRNR" id="PIRNR016408"/>
    </source>
</evidence>
<dbReference type="Proteomes" id="UP000541610">
    <property type="component" value="Unassembled WGS sequence"/>
</dbReference>
<keyword evidence="5" id="KW-0597">Phosphoprotein</keyword>
<dbReference type="GO" id="GO:0004610">
    <property type="term" value="F:phosphoacetylglucosamine mutase activity"/>
    <property type="evidence" value="ECO:0007669"/>
    <property type="project" value="UniProtKB-UniRule"/>
</dbReference>
<dbReference type="PANTHER" id="PTHR45955:SF1">
    <property type="entry name" value="PHOSPHOACETYLGLUCOSAMINE MUTASE"/>
    <property type="match status" value="1"/>
</dbReference>
<dbReference type="GO" id="GO:0000287">
    <property type="term" value="F:magnesium ion binding"/>
    <property type="evidence" value="ECO:0007669"/>
    <property type="project" value="InterPro"/>
</dbReference>
<dbReference type="PIRSF" id="PIRSF016408">
    <property type="entry name" value="PAGM"/>
    <property type="match status" value="1"/>
</dbReference>
<dbReference type="PROSITE" id="PS00710">
    <property type="entry name" value="PGM_PMM"/>
    <property type="match status" value="1"/>
</dbReference>
<evidence type="ECO:0000256" key="5">
    <source>
        <dbReference type="ARBA" id="ARBA00022553"/>
    </source>
</evidence>
<feature type="binding site" evidence="13">
    <location>
        <begin position="516"/>
        <end position="520"/>
    </location>
    <ligand>
        <name>substrate</name>
    </ligand>
</feature>
<evidence type="ECO:0000256" key="4">
    <source>
        <dbReference type="ARBA" id="ARBA00012731"/>
    </source>
</evidence>
<comment type="catalytic activity">
    <reaction evidence="1 11">
        <text>N-acetyl-alpha-D-glucosamine 1-phosphate = N-acetyl-D-glucosamine 6-phosphate</text>
        <dbReference type="Rhea" id="RHEA:23804"/>
        <dbReference type="ChEBI" id="CHEBI:57513"/>
        <dbReference type="ChEBI" id="CHEBI:57776"/>
        <dbReference type="EC" id="5.4.2.3"/>
    </reaction>
</comment>
<evidence type="ECO:0000259" key="17">
    <source>
        <dbReference type="Pfam" id="PF21404"/>
    </source>
</evidence>
<keyword evidence="6 11" id="KW-0479">Metal-binding</keyword>
<dbReference type="EMBL" id="JABANP010000152">
    <property type="protein sequence ID" value="KAF4688425.1"/>
    <property type="molecule type" value="Genomic_DNA"/>
</dbReference>
<dbReference type="SUPFAM" id="SSF53738">
    <property type="entry name" value="Phosphoglucomutase, first 3 domains"/>
    <property type="match status" value="2"/>
</dbReference>
<dbReference type="UniPathway" id="UPA00113">
    <property type="reaction ID" value="UER00530"/>
</dbReference>
<feature type="binding site" evidence="13">
    <location>
        <begin position="388"/>
        <end position="390"/>
    </location>
    <ligand>
        <name>substrate</name>
    </ligand>
</feature>
<organism evidence="18 19">
    <name type="scientific">Perkinsus olseni</name>
    <name type="common">Perkinsus atlanticus</name>
    <dbReference type="NCBI Taxonomy" id="32597"/>
    <lineage>
        <taxon>Eukaryota</taxon>
        <taxon>Sar</taxon>
        <taxon>Alveolata</taxon>
        <taxon>Perkinsozoa</taxon>
        <taxon>Perkinsea</taxon>
        <taxon>Perkinsida</taxon>
        <taxon>Perkinsidae</taxon>
        <taxon>Perkinsus</taxon>
    </lineage>
</organism>
<dbReference type="SUPFAM" id="SSF55957">
    <property type="entry name" value="Phosphoglucomutase, C-terminal domain"/>
    <property type="match status" value="1"/>
</dbReference>
<evidence type="ECO:0000259" key="16">
    <source>
        <dbReference type="Pfam" id="PF02878"/>
    </source>
</evidence>
<feature type="domain" description="Alpha-D-phosphohexomutase C-terminal" evidence="15">
    <location>
        <begin position="482"/>
        <end position="545"/>
    </location>
</feature>
<evidence type="ECO:0000256" key="3">
    <source>
        <dbReference type="ARBA" id="ARBA00010231"/>
    </source>
</evidence>
<comment type="pathway">
    <text evidence="2 11">Nucleotide-sugar biosynthesis; UDP-N-acetyl-alpha-D-glucosamine biosynthesis; N-acetyl-alpha-D-glucosamine 1-phosphate from alpha-D-glucosamine 6-phosphate (route I): step 2/2.</text>
</comment>
<dbReference type="FunFam" id="3.40.120.10:FF:000013">
    <property type="entry name" value="Phosphoacetylglucosamine mutase"/>
    <property type="match status" value="1"/>
</dbReference>
<dbReference type="Gene3D" id="3.30.310.50">
    <property type="entry name" value="Alpha-D-phosphohexomutase, C-terminal domain"/>
    <property type="match status" value="1"/>
</dbReference>
<dbReference type="GO" id="GO:0006048">
    <property type="term" value="P:UDP-N-acetylglucosamine biosynthetic process"/>
    <property type="evidence" value="ECO:0007669"/>
    <property type="project" value="UniProtKB-UniRule"/>
</dbReference>
<dbReference type="InterPro" id="IPR005843">
    <property type="entry name" value="A-D-PHexomutase_C"/>
</dbReference>
<feature type="domain" description="Alpha-D-phosphohexomutase alpha/beta/alpha" evidence="16">
    <location>
        <begin position="66"/>
        <end position="107"/>
    </location>
</feature>
<evidence type="ECO:0000313" key="18">
    <source>
        <dbReference type="EMBL" id="KAF4688425.1"/>
    </source>
</evidence>
<evidence type="ECO:0000256" key="12">
    <source>
        <dbReference type="PIRSR" id="PIRSR016408-1"/>
    </source>
</evidence>
<evidence type="ECO:0000313" key="19">
    <source>
        <dbReference type="Proteomes" id="UP000541610"/>
    </source>
</evidence>
<evidence type="ECO:0000256" key="1">
    <source>
        <dbReference type="ARBA" id="ARBA00000558"/>
    </source>
</evidence>
<dbReference type="PANTHER" id="PTHR45955">
    <property type="entry name" value="PHOSPHOACETYLGLUCOSAMINE MUTASE"/>
    <property type="match status" value="1"/>
</dbReference>
<dbReference type="InterPro" id="IPR049022">
    <property type="entry name" value="AMG1_III"/>
</dbReference>
<evidence type="ECO:0000256" key="7">
    <source>
        <dbReference type="ARBA" id="ARBA00022842"/>
    </source>
</evidence>
<dbReference type="Pfam" id="PF02878">
    <property type="entry name" value="PGM_PMM_I"/>
    <property type="match status" value="1"/>
</dbReference>
<evidence type="ECO:0000256" key="2">
    <source>
        <dbReference type="ARBA" id="ARBA00004865"/>
    </source>
</evidence>
<feature type="active site" description="Phosphoserine intermediate" evidence="12">
    <location>
        <position position="73"/>
    </location>
</feature>
<evidence type="ECO:0000256" key="10">
    <source>
        <dbReference type="ARBA" id="ARBA00032065"/>
    </source>
</evidence>
<dbReference type="Gene3D" id="3.40.120.10">
    <property type="entry name" value="Alpha-D-Glucose-1,6-Bisphosphate, subunit A, domain 3"/>
    <property type="match status" value="2"/>
</dbReference>
<dbReference type="Pfam" id="PF21404">
    <property type="entry name" value="AMG1_III"/>
    <property type="match status" value="1"/>
</dbReference>
<keyword evidence="8 11" id="KW-0413">Isomerase</keyword>
<reference evidence="18 19" key="1">
    <citation type="submission" date="2020-04" db="EMBL/GenBank/DDBJ databases">
        <title>Perkinsus olseni comparative genomics.</title>
        <authorList>
            <person name="Bogema D.R."/>
        </authorList>
    </citation>
    <scope>NUCLEOTIDE SEQUENCE [LARGE SCALE GENOMIC DNA]</scope>
    <source>
        <strain evidence="18">00978-12</strain>
    </source>
</reference>
<gene>
    <name evidence="18" type="primary">PGM3</name>
    <name evidence="18" type="ORF">FOZ60_002825</name>
</gene>
<evidence type="ECO:0000256" key="6">
    <source>
        <dbReference type="ARBA" id="ARBA00022723"/>
    </source>
</evidence>
<dbReference type="FunFam" id="3.30.310.50:FF:000003">
    <property type="entry name" value="Phosphoacetylglucosamine mutase"/>
    <property type="match status" value="1"/>
</dbReference>
<proteinExistence type="inferred from homology"/>
<sequence length="592" mass="63716">MSSSLLPDCFEALASLPEHQKTYSKCLKYGTAGFRDLADELPLDAVFFRMGVLAAARSRVLGGKVMGVMITASHNPEPDNGVKMIEPNGGMLVTDWEELCEKVANAEDVATFRALIEKTLEGSTCKAGVVFVGCDTRSSSRRLLRCVCRGVAACGGYCENWGELTTPALHHIVRQANGLGHEVSLASKEGFVRMFSEGFRRVTAGVSTDSQLSRGPVLVDAAGGVGFEMVEKVAETMSDTLAIEPRNGPATPGLILNHECGAEYVQKGRCPPKGSFSATADAGHRIASLDGDADRLVYSYWDVDMKWHLLDGDKIAALLAEFIQAQLTLAGLKDDEDCQFAAVQTAYANGNSGRFIREKLGARVEMAKTGVKYVEAVARDYPIGMYFEANGHGTVVFKPQALAKFNSVLADEKASAAAREAASRLIGLSWLINQAVGDAISDFLAVEAVLAVNGWSIGEWDAMYEDLPSRQGKIFVKDRTVVQCTDDETAAIAPAELQPAIDALVAKRECGRAFVRPSGTEDAVRIYAEAKTEKDANELAFEVAKAAYEIVGGAPGKPTPAAADYGLDCYKPLRICFFIHAACVVPLWRLDR</sequence>
<dbReference type="Pfam" id="PF00408">
    <property type="entry name" value="PGM_PMM_IV"/>
    <property type="match status" value="1"/>
</dbReference>
<dbReference type="InterPro" id="IPR016657">
    <property type="entry name" value="PAGM"/>
</dbReference>
<protein>
    <recommendedName>
        <fullName evidence="4 11">Phosphoacetylglucosamine mutase</fullName>
        <shortName evidence="11">PAGM</shortName>
        <ecNumber evidence="4 11">5.4.2.3</ecNumber>
    </recommendedName>
    <alternativeName>
        <fullName evidence="10 11">Acetylglucosamine phosphomutase</fullName>
    </alternativeName>
    <alternativeName>
        <fullName evidence="9 11">N-acetylglucosamine-phosphate mutase</fullName>
    </alternativeName>
</protein>
<evidence type="ECO:0000256" key="8">
    <source>
        <dbReference type="ARBA" id="ARBA00023235"/>
    </source>
</evidence>
<comment type="cofactor">
    <cofactor evidence="11 14">
        <name>Mg(2+)</name>
        <dbReference type="ChEBI" id="CHEBI:18420"/>
    </cofactor>
    <text evidence="11 14">Binds 1 Mg(2+) ion per subunit.</text>
</comment>
<evidence type="ECO:0000256" key="13">
    <source>
        <dbReference type="PIRSR" id="PIRSR016408-2"/>
    </source>
</evidence>
<feature type="binding site" description="via phosphate group" evidence="14">
    <location>
        <position position="73"/>
    </location>
    <ligand>
        <name>Mg(2+)</name>
        <dbReference type="ChEBI" id="CHEBI:18420"/>
    </ligand>
</feature>
<feature type="domain" description="Phosphoacetylglucosamine mutase AMG1" evidence="17">
    <location>
        <begin position="311"/>
        <end position="455"/>
    </location>
</feature>
<feature type="binding site" evidence="14">
    <location>
        <position position="290"/>
    </location>
    <ligand>
        <name>Mg(2+)</name>
        <dbReference type="ChEBI" id="CHEBI:18420"/>
    </ligand>
</feature>
<evidence type="ECO:0000259" key="15">
    <source>
        <dbReference type="Pfam" id="PF00408"/>
    </source>
</evidence>
<evidence type="ECO:0000256" key="14">
    <source>
        <dbReference type="PIRSR" id="PIRSR016408-3"/>
    </source>
</evidence>
<dbReference type="CDD" id="cd03086">
    <property type="entry name" value="PGM3"/>
    <property type="match status" value="1"/>
</dbReference>
<dbReference type="InterPro" id="IPR016066">
    <property type="entry name" value="A-D-PHexomutase_CS"/>
</dbReference>
<comment type="caution">
    <text evidence="18">The sequence shown here is derived from an EMBL/GenBank/DDBJ whole genome shotgun (WGS) entry which is preliminary data.</text>
</comment>
<accession>A0A7J6NX72</accession>
<evidence type="ECO:0000256" key="9">
    <source>
        <dbReference type="ARBA" id="ARBA00031926"/>
    </source>
</evidence>
<feature type="binding site" evidence="14">
    <location>
        <position position="294"/>
    </location>
    <ligand>
        <name>Mg(2+)</name>
        <dbReference type="ChEBI" id="CHEBI:18420"/>
    </ligand>
</feature>
<dbReference type="InterPro" id="IPR016055">
    <property type="entry name" value="A-D-PHexomutase_a/b/a-I/II/III"/>
</dbReference>
<feature type="binding site" evidence="13">
    <location>
        <position position="525"/>
    </location>
    <ligand>
        <name>substrate</name>
    </ligand>
</feature>
<dbReference type="EC" id="5.4.2.3" evidence="4 11"/>
<name>A0A7J6NX72_PEROL</name>
<dbReference type="InterPro" id="IPR036900">
    <property type="entry name" value="A-D-PHexomutase_C_sf"/>
</dbReference>
<comment type="similarity">
    <text evidence="3 11">Belongs to the phosphohexose mutase family.</text>
</comment>
<dbReference type="InterPro" id="IPR005844">
    <property type="entry name" value="A-D-PHexomutase_a/b/a-I"/>
</dbReference>
<keyword evidence="7 11" id="KW-0460">Magnesium</keyword>
<dbReference type="OrthoDB" id="1928at2759"/>